<dbReference type="EnsemblPlants" id="AET3Gv20434900.28">
    <property type="protein sequence ID" value="AET3Gv20434900.28"/>
    <property type="gene ID" value="AET3Gv20434900"/>
</dbReference>
<keyword evidence="3" id="KW-1185">Reference proteome</keyword>
<dbReference type="Gramene" id="AET3Gv20434900.28">
    <property type="protein sequence ID" value="AET3Gv20434900.28"/>
    <property type="gene ID" value="AET3Gv20434900"/>
</dbReference>
<accession>A0A453ESA1</accession>
<dbReference type="PANTHER" id="PTHR31669:SF307">
    <property type="entry name" value="PROTEIN FAR1-RELATED SEQUENCE"/>
    <property type="match status" value="1"/>
</dbReference>
<keyword evidence="1" id="KW-0479">Metal-binding</keyword>
<reference evidence="2" key="4">
    <citation type="submission" date="2019-03" db="UniProtKB">
        <authorList>
            <consortium name="EnsemblPlants"/>
        </authorList>
    </citation>
    <scope>IDENTIFICATION</scope>
</reference>
<reference evidence="2" key="5">
    <citation type="journal article" date="2021" name="G3 (Bethesda)">
        <title>Aegilops tauschii genome assembly Aet v5.0 features greater sequence contiguity and improved annotation.</title>
        <authorList>
            <person name="Wang L."/>
            <person name="Zhu T."/>
            <person name="Rodriguez J.C."/>
            <person name="Deal K.R."/>
            <person name="Dubcovsky J."/>
            <person name="McGuire P.E."/>
            <person name="Lux T."/>
            <person name="Spannagl M."/>
            <person name="Mayer K.F.X."/>
            <person name="Baldrich P."/>
            <person name="Meyers B.C."/>
            <person name="Huo N."/>
            <person name="Gu Y.Q."/>
            <person name="Zhou H."/>
            <person name="Devos K.M."/>
            <person name="Bennetzen J.L."/>
            <person name="Unver T."/>
            <person name="Budak H."/>
            <person name="Gulick P.J."/>
            <person name="Galiba G."/>
            <person name="Kalapos B."/>
            <person name="Nelson D.R."/>
            <person name="Li P."/>
            <person name="You F.M."/>
            <person name="Luo M.C."/>
            <person name="Dvorak J."/>
        </authorList>
    </citation>
    <scope>NUCLEOTIDE SEQUENCE [LARGE SCALE GENOMIC DNA]</scope>
    <source>
        <strain evidence="2">cv. AL8/78</strain>
    </source>
</reference>
<dbReference type="PANTHER" id="PTHR31669">
    <property type="entry name" value="PROTEIN FAR1-RELATED SEQUENCE 10-RELATED"/>
    <property type="match status" value="1"/>
</dbReference>
<evidence type="ECO:0000313" key="3">
    <source>
        <dbReference type="Proteomes" id="UP000015105"/>
    </source>
</evidence>
<dbReference type="InterPro" id="IPR031052">
    <property type="entry name" value="FHY3/FAR1"/>
</dbReference>
<keyword evidence="1" id="KW-0862">Zinc</keyword>
<dbReference type="Proteomes" id="UP000015105">
    <property type="component" value="Chromosome 3D"/>
</dbReference>
<comment type="similarity">
    <text evidence="1">Belongs to the FHY3/FAR1 family.</text>
</comment>
<dbReference type="GO" id="GO:0005634">
    <property type="term" value="C:nucleus"/>
    <property type="evidence" value="ECO:0007669"/>
    <property type="project" value="UniProtKB-SubCell"/>
</dbReference>
<reference evidence="2" key="3">
    <citation type="journal article" date="2017" name="Nature">
        <title>Genome sequence of the progenitor of the wheat D genome Aegilops tauschii.</title>
        <authorList>
            <person name="Luo M.C."/>
            <person name="Gu Y.Q."/>
            <person name="Puiu D."/>
            <person name="Wang H."/>
            <person name="Twardziok S.O."/>
            <person name="Deal K.R."/>
            <person name="Huo N."/>
            <person name="Zhu T."/>
            <person name="Wang L."/>
            <person name="Wang Y."/>
            <person name="McGuire P.E."/>
            <person name="Liu S."/>
            <person name="Long H."/>
            <person name="Ramasamy R.K."/>
            <person name="Rodriguez J.C."/>
            <person name="Van S.L."/>
            <person name="Yuan L."/>
            <person name="Wang Z."/>
            <person name="Xia Z."/>
            <person name="Xiao L."/>
            <person name="Anderson O.D."/>
            <person name="Ouyang S."/>
            <person name="Liang Y."/>
            <person name="Zimin A.V."/>
            <person name="Pertea G."/>
            <person name="Qi P."/>
            <person name="Bennetzen J.L."/>
            <person name="Dai X."/>
            <person name="Dawson M.W."/>
            <person name="Muller H.G."/>
            <person name="Kugler K."/>
            <person name="Rivarola-Duarte L."/>
            <person name="Spannagl M."/>
            <person name="Mayer K.F.X."/>
            <person name="Lu F.H."/>
            <person name="Bevan M.W."/>
            <person name="Leroy P."/>
            <person name="Li P."/>
            <person name="You F.M."/>
            <person name="Sun Q."/>
            <person name="Liu Z."/>
            <person name="Lyons E."/>
            <person name="Wicker T."/>
            <person name="Salzberg S.L."/>
            <person name="Devos K.M."/>
            <person name="Dvorak J."/>
        </authorList>
    </citation>
    <scope>NUCLEOTIDE SEQUENCE [LARGE SCALE GENOMIC DNA]</scope>
    <source>
        <strain evidence="2">cv. AL8/78</strain>
    </source>
</reference>
<proteinExistence type="inferred from homology"/>
<comment type="function">
    <text evidence="1">Putative transcription activator involved in regulating light control of development.</text>
</comment>
<evidence type="ECO:0000256" key="1">
    <source>
        <dbReference type="RuleBase" id="RU367018"/>
    </source>
</evidence>
<dbReference type="GO" id="GO:0008270">
    <property type="term" value="F:zinc ion binding"/>
    <property type="evidence" value="ECO:0007669"/>
    <property type="project" value="UniProtKB-UniRule"/>
</dbReference>
<comment type="subcellular location">
    <subcellularLocation>
        <location evidence="1">Nucleus</location>
    </subcellularLocation>
</comment>
<sequence length="84" mass="10016">VFQCSELIVHTSLKKCRVRIGAAAPVVNHMLTIDEFEEAWKFLIDTYNLKTHTYMTQKYEIRHKWAKHYFKGVFCAKKDKYSTE</sequence>
<evidence type="ECO:0000313" key="2">
    <source>
        <dbReference type="EnsemblPlants" id="AET3Gv20434900.28"/>
    </source>
</evidence>
<keyword evidence="1" id="KW-0539">Nucleus</keyword>
<dbReference type="GO" id="GO:0006355">
    <property type="term" value="P:regulation of DNA-templated transcription"/>
    <property type="evidence" value="ECO:0007669"/>
    <property type="project" value="UniProtKB-UniRule"/>
</dbReference>
<reference evidence="3" key="2">
    <citation type="journal article" date="2017" name="Nat. Plants">
        <title>The Aegilops tauschii genome reveals multiple impacts of transposons.</title>
        <authorList>
            <person name="Zhao G."/>
            <person name="Zou C."/>
            <person name="Li K."/>
            <person name="Wang K."/>
            <person name="Li T."/>
            <person name="Gao L."/>
            <person name="Zhang X."/>
            <person name="Wang H."/>
            <person name="Yang Z."/>
            <person name="Liu X."/>
            <person name="Jiang W."/>
            <person name="Mao L."/>
            <person name="Kong X."/>
            <person name="Jiao Y."/>
            <person name="Jia J."/>
        </authorList>
    </citation>
    <scope>NUCLEOTIDE SEQUENCE [LARGE SCALE GENOMIC DNA]</scope>
    <source>
        <strain evidence="3">cv. AL8/78</strain>
    </source>
</reference>
<dbReference type="AlphaFoldDB" id="A0A453ESA1"/>
<reference evidence="3" key="1">
    <citation type="journal article" date="2014" name="Science">
        <title>Ancient hybridizations among the ancestral genomes of bread wheat.</title>
        <authorList>
            <consortium name="International Wheat Genome Sequencing Consortium,"/>
            <person name="Marcussen T."/>
            <person name="Sandve S.R."/>
            <person name="Heier L."/>
            <person name="Spannagl M."/>
            <person name="Pfeifer M."/>
            <person name="Jakobsen K.S."/>
            <person name="Wulff B.B."/>
            <person name="Steuernagel B."/>
            <person name="Mayer K.F."/>
            <person name="Olsen O.A."/>
        </authorList>
    </citation>
    <scope>NUCLEOTIDE SEQUENCE [LARGE SCALE GENOMIC DNA]</scope>
    <source>
        <strain evidence="3">cv. AL8/78</strain>
    </source>
</reference>
<name>A0A453ESA1_AEGTS</name>
<organism evidence="2 3">
    <name type="scientific">Aegilops tauschii subsp. strangulata</name>
    <name type="common">Goatgrass</name>
    <dbReference type="NCBI Taxonomy" id="200361"/>
    <lineage>
        <taxon>Eukaryota</taxon>
        <taxon>Viridiplantae</taxon>
        <taxon>Streptophyta</taxon>
        <taxon>Embryophyta</taxon>
        <taxon>Tracheophyta</taxon>
        <taxon>Spermatophyta</taxon>
        <taxon>Magnoliopsida</taxon>
        <taxon>Liliopsida</taxon>
        <taxon>Poales</taxon>
        <taxon>Poaceae</taxon>
        <taxon>BOP clade</taxon>
        <taxon>Pooideae</taxon>
        <taxon>Triticodae</taxon>
        <taxon>Triticeae</taxon>
        <taxon>Triticinae</taxon>
        <taxon>Aegilops</taxon>
    </lineage>
</organism>
<protein>
    <recommendedName>
        <fullName evidence="1">Protein FAR1-RELATED SEQUENCE</fullName>
    </recommendedName>
</protein>
<keyword evidence="1" id="KW-0863">Zinc-finger</keyword>